<dbReference type="AlphaFoldDB" id="Q97ER0"/>
<evidence type="ECO:0000256" key="3">
    <source>
        <dbReference type="ARBA" id="ARBA00022989"/>
    </source>
</evidence>
<sequence>MVLTKKYDKLGHILLNVFIVFCTFEVFIKGVLTLQQESSSGVNAIKIGILLFMIFAIVLKGKIKGMTTKIKGIMFIYLVFFIVLGLKILSINQMSDITGWLSDNNNLNYIFSFVCFIIILNIDIKRESVINTLIVSSTVVMVISFIFFIKNNYYGLAAPDIIQAYSMGFLNKTRMLSIFASPNHAGLYFVMVYLIVDFRGQKNLAMLFKLYKFLLIVCIMLTLSRTAIGILLLYIIIKIIRSKNAKSVVRFGIISLMVVLIGITLWIAISKYNVYFFSASYIKADNRWIKWQVAIEYIKKYWAIGAPFNIKVQMYAYVNSAITSVEFSDNLFLEIASRFGVPLIACIFIFMIKNLRRAFNEKKITDITKILVFIISSITTGSIHFTIPMILFIVYCDKFD</sequence>
<keyword evidence="2 5" id="KW-0812">Transmembrane</keyword>
<dbReference type="PANTHER" id="PTHR37422:SF13">
    <property type="entry name" value="LIPOPOLYSACCHARIDE BIOSYNTHESIS PROTEIN PA4999-RELATED"/>
    <property type="match status" value="1"/>
</dbReference>
<dbReference type="GeneID" id="44999535"/>
<keyword evidence="8" id="KW-1185">Reference proteome</keyword>
<evidence type="ECO:0000313" key="8">
    <source>
        <dbReference type="Proteomes" id="UP000000814"/>
    </source>
</evidence>
<feature type="transmembrane region" description="Helical" evidence="5">
    <location>
        <begin position="73"/>
        <end position="94"/>
    </location>
</feature>
<name>Q97ER0_CLOAB</name>
<dbReference type="Pfam" id="PF04932">
    <property type="entry name" value="Wzy_C"/>
    <property type="match status" value="1"/>
</dbReference>
<feature type="transmembrane region" description="Helical" evidence="5">
    <location>
        <begin position="12"/>
        <end position="32"/>
    </location>
</feature>
<evidence type="ECO:0000256" key="1">
    <source>
        <dbReference type="ARBA" id="ARBA00004141"/>
    </source>
</evidence>
<reference evidence="7 8" key="1">
    <citation type="journal article" date="2001" name="J. Bacteriol.">
        <title>Genome sequence and comparative analysis of the solvent-producing bacterium Clostridium acetobutylicum.</title>
        <authorList>
            <person name="Nolling J."/>
            <person name="Breton G."/>
            <person name="Omelchenko M.V."/>
            <person name="Makarova K.S."/>
            <person name="Zeng Q."/>
            <person name="Gibson R."/>
            <person name="Lee H.M."/>
            <person name="Dubois J."/>
            <person name="Qiu D."/>
            <person name="Hitti J."/>
            <person name="Wolf Y.I."/>
            <person name="Tatusov R.L."/>
            <person name="Sabathe F."/>
            <person name="Doucette-Stamm L."/>
            <person name="Soucaille P."/>
            <person name="Daly M.J."/>
            <person name="Bennett G.N."/>
            <person name="Koonin E.V."/>
            <person name="Smith D.R."/>
        </authorList>
    </citation>
    <scope>NUCLEOTIDE SEQUENCE [LARGE SCALE GENOMIC DNA]</scope>
    <source>
        <strain evidence="8">ATCC 824 / DSM 792 / JCM 1419 / LMG 5710 / VKM B-1787</strain>
    </source>
</reference>
<protein>
    <submittedName>
        <fullName evidence="7">Uncharacterized conserved membrane protein, possible transporter</fullName>
    </submittedName>
</protein>
<dbReference type="InterPro" id="IPR007016">
    <property type="entry name" value="O-antigen_ligase-rel_domated"/>
</dbReference>
<evidence type="ECO:0000259" key="6">
    <source>
        <dbReference type="Pfam" id="PF04932"/>
    </source>
</evidence>
<organism evidence="7 8">
    <name type="scientific">Clostridium acetobutylicum (strain ATCC 824 / DSM 792 / JCM 1419 / IAM 19013 / LMG 5710 / NBRC 13948 / NRRL B-527 / VKM B-1787 / 2291 / W)</name>
    <dbReference type="NCBI Taxonomy" id="272562"/>
    <lineage>
        <taxon>Bacteria</taxon>
        <taxon>Bacillati</taxon>
        <taxon>Bacillota</taxon>
        <taxon>Clostridia</taxon>
        <taxon>Eubacteriales</taxon>
        <taxon>Clostridiaceae</taxon>
        <taxon>Clostridium</taxon>
    </lineage>
</organism>
<dbReference type="PANTHER" id="PTHR37422">
    <property type="entry name" value="TEICHURONIC ACID BIOSYNTHESIS PROTEIN TUAE"/>
    <property type="match status" value="1"/>
</dbReference>
<dbReference type="STRING" id="272562.CA_C3048"/>
<feature type="transmembrane region" description="Helical" evidence="5">
    <location>
        <begin position="129"/>
        <end position="149"/>
    </location>
</feature>
<keyword evidence="4 5" id="KW-0472">Membrane</keyword>
<comment type="subcellular location">
    <subcellularLocation>
        <location evidence="1">Membrane</location>
        <topology evidence="1">Multi-pass membrane protein</topology>
    </subcellularLocation>
</comment>
<dbReference type="EMBL" id="AE001437">
    <property type="protein sequence ID" value="AAK80988.1"/>
    <property type="molecule type" value="Genomic_DNA"/>
</dbReference>
<dbReference type="HOGENOM" id="CLU_688300_0_0_9"/>
<feature type="transmembrane region" description="Helical" evidence="5">
    <location>
        <begin position="106"/>
        <end position="122"/>
    </location>
</feature>
<feature type="transmembrane region" description="Helical" evidence="5">
    <location>
        <begin position="331"/>
        <end position="350"/>
    </location>
</feature>
<feature type="transmembrane region" description="Helical" evidence="5">
    <location>
        <begin position="248"/>
        <end position="269"/>
    </location>
</feature>
<dbReference type="InterPro" id="IPR051533">
    <property type="entry name" value="WaaL-like"/>
</dbReference>
<dbReference type="KEGG" id="cac:CA_C3048"/>
<dbReference type="Proteomes" id="UP000000814">
    <property type="component" value="Chromosome"/>
</dbReference>
<dbReference type="OrthoDB" id="9937294at2"/>
<feature type="transmembrane region" description="Helical" evidence="5">
    <location>
        <begin position="44"/>
        <end position="61"/>
    </location>
</feature>
<dbReference type="PIR" id="A97275">
    <property type="entry name" value="A97275"/>
</dbReference>
<feature type="domain" description="O-antigen ligase-related" evidence="6">
    <location>
        <begin position="213"/>
        <end position="348"/>
    </location>
</feature>
<feature type="transmembrane region" description="Helical" evidence="5">
    <location>
        <begin position="213"/>
        <end position="236"/>
    </location>
</feature>
<gene>
    <name evidence="7" type="ordered locus">CA_C3048</name>
</gene>
<evidence type="ECO:0000256" key="2">
    <source>
        <dbReference type="ARBA" id="ARBA00022692"/>
    </source>
</evidence>
<proteinExistence type="predicted"/>
<dbReference type="GO" id="GO:0016020">
    <property type="term" value="C:membrane"/>
    <property type="evidence" value="ECO:0007669"/>
    <property type="project" value="UniProtKB-SubCell"/>
</dbReference>
<accession>Q97ER0</accession>
<dbReference type="PATRIC" id="fig|272562.8.peg.3231"/>
<feature type="transmembrane region" description="Helical" evidence="5">
    <location>
        <begin position="370"/>
        <end position="395"/>
    </location>
</feature>
<keyword evidence="3 5" id="KW-1133">Transmembrane helix</keyword>
<evidence type="ECO:0000256" key="4">
    <source>
        <dbReference type="ARBA" id="ARBA00023136"/>
    </source>
</evidence>
<evidence type="ECO:0000256" key="5">
    <source>
        <dbReference type="SAM" id="Phobius"/>
    </source>
</evidence>
<dbReference type="RefSeq" id="WP_010966329.1">
    <property type="nucleotide sequence ID" value="NC_003030.1"/>
</dbReference>
<evidence type="ECO:0000313" key="7">
    <source>
        <dbReference type="EMBL" id="AAK80988.1"/>
    </source>
</evidence>